<dbReference type="EMBL" id="JACHDZ010000002">
    <property type="protein sequence ID" value="MBB5343756.1"/>
    <property type="molecule type" value="Genomic_DNA"/>
</dbReference>
<accession>A0A7W8N4P2</accession>
<dbReference type="Gene3D" id="1.20.1600.10">
    <property type="entry name" value="Outer membrane efflux proteins (OEP)"/>
    <property type="match status" value="1"/>
</dbReference>
<dbReference type="Proteomes" id="UP000569092">
    <property type="component" value="Unassembled WGS sequence"/>
</dbReference>
<proteinExistence type="predicted"/>
<reference evidence="1 2" key="1">
    <citation type="submission" date="2020-08" db="EMBL/GenBank/DDBJ databases">
        <title>Genomic Encyclopedia of Type Strains, Phase IV (KMG-V): Genome sequencing to study the core and pangenomes of soil and plant-associated prokaryotes.</title>
        <authorList>
            <person name="Whitman W."/>
        </authorList>
    </citation>
    <scope>NUCLEOTIDE SEQUENCE [LARGE SCALE GENOMIC DNA]</scope>
    <source>
        <strain evidence="1 2">M8US30</strain>
    </source>
</reference>
<sequence>MLAADAKLTVGQRARDEADRFSTITQQREAAGEVAHADTVRGDIQLQQRQRDLNEAKLAAERSRLDIGVLLFPDPTTPYTVASSLTQLLTLPSRAEIDAAAKANNPDLRAALESMPGSSAARGDTALRLRYFRVGRGGSKGTVGLLCALYGFVERDDRRRLLSGR</sequence>
<dbReference type="AlphaFoldDB" id="A0A7W8N4P2"/>
<organism evidence="1 2">
    <name type="scientific">Tunturiibacter lichenicola</name>
    <dbReference type="NCBI Taxonomy" id="2051959"/>
    <lineage>
        <taxon>Bacteria</taxon>
        <taxon>Pseudomonadati</taxon>
        <taxon>Acidobacteriota</taxon>
        <taxon>Terriglobia</taxon>
        <taxon>Terriglobales</taxon>
        <taxon>Acidobacteriaceae</taxon>
        <taxon>Tunturiibacter</taxon>
    </lineage>
</organism>
<comment type="caution">
    <text evidence="1">The sequence shown here is derived from an EMBL/GenBank/DDBJ whole genome shotgun (WGS) entry which is preliminary data.</text>
</comment>
<dbReference type="SUPFAM" id="SSF56954">
    <property type="entry name" value="Outer membrane efflux proteins (OEP)"/>
    <property type="match status" value="1"/>
</dbReference>
<gene>
    <name evidence="1" type="ORF">HDF10_001731</name>
</gene>
<protein>
    <submittedName>
        <fullName evidence="1">Outer membrane protein TolC</fullName>
    </submittedName>
</protein>
<evidence type="ECO:0000313" key="1">
    <source>
        <dbReference type="EMBL" id="MBB5343756.1"/>
    </source>
</evidence>
<name>A0A7W8N4P2_9BACT</name>
<evidence type="ECO:0000313" key="2">
    <source>
        <dbReference type="Proteomes" id="UP000569092"/>
    </source>
</evidence>